<evidence type="ECO:0008006" key="4">
    <source>
        <dbReference type="Google" id="ProtNLM"/>
    </source>
</evidence>
<evidence type="ECO:0000256" key="1">
    <source>
        <dbReference type="SAM" id="MobiDB-lite"/>
    </source>
</evidence>
<feature type="region of interest" description="Disordered" evidence="1">
    <location>
        <begin position="396"/>
        <end position="415"/>
    </location>
</feature>
<protein>
    <recommendedName>
        <fullName evidence="4">RING-type domain-containing protein</fullName>
    </recommendedName>
</protein>
<accession>A0AAD2CIQ5</accession>
<dbReference type="SUPFAM" id="SSF57850">
    <property type="entry name" value="RING/U-box"/>
    <property type="match status" value="1"/>
</dbReference>
<evidence type="ECO:0000313" key="3">
    <source>
        <dbReference type="Proteomes" id="UP001295423"/>
    </source>
</evidence>
<keyword evidence="3" id="KW-1185">Reference proteome</keyword>
<feature type="compositionally biased region" description="Basic and acidic residues" evidence="1">
    <location>
        <begin position="228"/>
        <end position="248"/>
    </location>
</feature>
<feature type="region of interest" description="Disordered" evidence="1">
    <location>
        <begin position="188"/>
        <end position="257"/>
    </location>
</feature>
<dbReference type="EMBL" id="CAKOGP040000224">
    <property type="protein sequence ID" value="CAJ1932679.1"/>
    <property type="molecule type" value="Genomic_DNA"/>
</dbReference>
<proteinExistence type="predicted"/>
<dbReference type="Gene3D" id="1.20.120.1750">
    <property type="match status" value="1"/>
</dbReference>
<gene>
    <name evidence="2" type="ORF">CYCCA115_LOCUS2957</name>
</gene>
<comment type="caution">
    <text evidence="2">The sequence shown here is derived from an EMBL/GenBank/DDBJ whole genome shotgun (WGS) entry which is preliminary data.</text>
</comment>
<sequence>MSEHCCYLCDKNGNFEKLFRSCKHDSACHHCLRELYVTKARDVSLYPLQCFHPECDLAVRNTQIERLVKTKQELQNYHYLNASAKMNKIRLGENWRDLLDIVEALGGCEICRCPSCNMLVTKSEGCDHMICACGGEFSWAEAYLTMEENFNYDLPTTMIPKKGAAPDSARTKKKLPALAMDDDLVRDQEDESNGNFDSLSRPAAGPTPSVNTPWTSVPHKPLVDDAVETEHEETASAESRDITSWEHPENDEEDTCMCNSSQSSWEEISEVSSVVSFHSKTGMSFLEVARLGLNASADTMFHEKEAKENPPLTHQAISRQPQTKSTPPPGLESSSLLDSVDEMSEIFDSNFILDGTKGIRGGKEKFMFNRQPKKKYRQWRSKNQVDMMLSCGKEVPQNNMITDRQGNPVTQKSFQ</sequence>
<reference evidence="2" key="1">
    <citation type="submission" date="2023-08" db="EMBL/GenBank/DDBJ databases">
        <authorList>
            <person name="Audoor S."/>
            <person name="Bilcke G."/>
        </authorList>
    </citation>
    <scope>NUCLEOTIDE SEQUENCE</scope>
</reference>
<organism evidence="2 3">
    <name type="scientific">Cylindrotheca closterium</name>
    <dbReference type="NCBI Taxonomy" id="2856"/>
    <lineage>
        <taxon>Eukaryota</taxon>
        <taxon>Sar</taxon>
        <taxon>Stramenopiles</taxon>
        <taxon>Ochrophyta</taxon>
        <taxon>Bacillariophyta</taxon>
        <taxon>Bacillariophyceae</taxon>
        <taxon>Bacillariophycidae</taxon>
        <taxon>Bacillariales</taxon>
        <taxon>Bacillariaceae</taxon>
        <taxon>Cylindrotheca</taxon>
    </lineage>
</organism>
<dbReference type="Proteomes" id="UP001295423">
    <property type="component" value="Unassembled WGS sequence"/>
</dbReference>
<name>A0AAD2CIQ5_9STRA</name>
<feature type="compositionally biased region" description="Polar residues" evidence="1">
    <location>
        <begin position="315"/>
        <end position="325"/>
    </location>
</feature>
<feature type="region of interest" description="Disordered" evidence="1">
    <location>
        <begin position="305"/>
        <end position="335"/>
    </location>
</feature>
<dbReference type="AlphaFoldDB" id="A0AAD2CIQ5"/>
<evidence type="ECO:0000313" key="2">
    <source>
        <dbReference type="EMBL" id="CAJ1932679.1"/>
    </source>
</evidence>